<accession>A0A420HIK9</accession>
<organism evidence="1 2">
    <name type="scientific">Erysiphe neolycopersici</name>
    <dbReference type="NCBI Taxonomy" id="212602"/>
    <lineage>
        <taxon>Eukaryota</taxon>
        <taxon>Fungi</taxon>
        <taxon>Dikarya</taxon>
        <taxon>Ascomycota</taxon>
        <taxon>Pezizomycotina</taxon>
        <taxon>Leotiomycetes</taxon>
        <taxon>Erysiphales</taxon>
        <taxon>Erysiphaceae</taxon>
        <taxon>Erysiphe</taxon>
    </lineage>
</organism>
<sequence>MVIRNLHDFSHFKNLYQGFRPEALTIAGLCENAFNNSAKLYRAMYVLEQAKDLWGYILKLRINYARSISTPGLYVELNARMISSRGVLFKSI</sequence>
<keyword evidence="2" id="KW-1185">Reference proteome</keyword>
<name>A0A420HIK9_9PEZI</name>
<protein>
    <submittedName>
        <fullName evidence="1">Uncharacterized protein</fullName>
    </submittedName>
</protein>
<reference evidence="1 2" key="1">
    <citation type="journal article" date="2018" name="BMC Genomics">
        <title>Comparative genome analyses reveal sequence features reflecting distinct modes of host-adaptation between dicot and monocot powdery mildew.</title>
        <authorList>
            <person name="Wu Y."/>
            <person name="Ma X."/>
            <person name="Pan Z."/>
            <person name="Kale S.D."/>
            <person name="Song Y."/>
            <person name="King H."/>
            <person name="Zhang Q."/>
            <person name="Presley C."/>
            <person name="Deng X."/>
            <person name="Wei C.I."/>
            <person name="Xiao S."/>
        </authorList>
    </citation>
    <scope>NUCLEOTIDE SEQUENCE [LARGE SCALE GENOMIC DNA]</scope>
    <source>
        <strain evidence="1">UMSG2</strain>
    </source>
</reference>
<gene>
    <name evidence="1" type="ORF">OnM2_075050</name>
</gene>
<evidence type="ECO:0000313" key="1">
    <source>
        <dbReference type="EMBL" id="RKF57243.1"/>
    </source>
</evidence>
<evidence type="ECO:0000313" key="2">
    <source>
        <dbReference type="Proteomes" id="UP000286134"/>
    </source>
</evidence>
<dbReference type="EMBL" id="MCFK01007589">
    <property type="protein sequence ID" value="RKF57243.1"/>
    <property type="molecule type" value="Genomic_DNA"/>
</dbReference>
<dbReference type="AlphaFoldDB" id="A0A420HIK9"/>
<comment type="caution">
    <text evidence="1">The sequence shown here is derived from an EMBL/GenBank/DDBJ whole genome shotgun (WGS) entry which is preliminary data.</text>
</comment>
<proteinExistence type="predicted"/>
<dbReference type="Proteomes" id="UP000286134">
    <property type="component" value="Unassembled WGS sequence"/>
</dbReference>